<dbReference type="Proteomes" id="UP000828390">
    <property type="component" value="Unassembled WGS sequence"/>
</dbReference>
<dbReference type="AlphaFoldDB" id="A0A9D4GNN6"/>
<reference evidence="1" key="1">
    <citation type="journal article" date="2019" name="bioRxiv">
        <title>The Genome of the Zebra Mussel, Dreissena polymorpha: A Resource for Invasive Species Research.</title>
        <authorList>
            <person name="McCartney M.A."/>
            <person name="Auch B."/>
            <person name="Kono T."/>
            <person name="Mallez S."/>
            <person name="Zhang Y."/>
            <person name="Obille A."/>
            <person name="Becker A."/>
            <person name="Abrahante J.E."/>
            <person name="Garbe J."/>
            <person name="Badalamenti J.P."/>
            <person name="Herman A."/>
            <person name="Mangelson H."/>
            <person name="Liachko I."/>
            <person name="Sullivan S."/>
            <person name="Sone E.D."/>
            <person name="Koren S."/>
            <person name="Silverstein K.A.T."/>
            <person name="Beckman K.B."/>
            <person name="Gohl D.M."/>
        </authorList>
    </citation>
    <scope>NUCLEOTIDE SEQUENCE</scope>
    <source>
        <strain evidence="1">Duluth1</strain>
        <tissue evidence="1">Whole animal</tissue>
    </source>
</reference>
<protein>
    <submittedName>
        <fullName evidence="1">Uncharacterized protein</fullName>
    </submittedName>
</protein>
<dbReference type="EMBL" id="JAIWYP010000005">
    <property type="protein sequence ID" value="KAH3820315.1"/>
    <property type="molecule type" value="Genomic_DNA"/>
</dbReference>
<accession>A0A9D4GNN6</accession>
<evidence type="ECO:0000313" key="1">
    <source>
        <dbReference type="EMBL" id="KAH3820315.1"/>
    </source>
</evidence>
<name>A0A9D4GNN6_DREPO</name>
<evidence type="ECO:0000313" key="2">
    <source>
        <dbReference type="Proteomes" id="UP000828390"/>
    </source>
</evidence>
<gene>
    <name evidence="1" type="ORF">DPMN_122061</name>
</gene>
<sequence>MIERRQRFLLTPRSHKDASSTTIKAWPKTWPIATNRRSFPKRMMIALYAFATLILNMLKTSVARSWPTRIMKKKKKNSDRPRSAPYKPFSDRGLIGMIVVKSQFCENGG</sequence>
<reference evidence="1" key="2">
    <citation type="submission" date="2020-11" db="EMBL/GenBank/DDBJ databases">
        <authorList>
            <person name="McCartney M.A."/>
            <person name="Auch B."/>
            <person name="Kono T."/>
            <person name="Mallez S."/>
            <person name="Becker A."/>
            <person name="Gohl D.M."/>
            <person name="Silverstein K.A.T."/>
            <person name="Koren S."/>
            <person name="Bechman K.B."/>
            <person name="Herman A."/>
            <person name="Abrahante J.E."/>
            <person name="Garbe J."/>
        </authorList>
    </citation>
    <scope>NUCLEOTIDE SEQUENCE</scope>
    <source>
        <strain evidence="1">Duluth1</strain>
        <tissue evidence="1">Whole animal</tissue>
    </source>
</reference>
<comment type="caution">
    <text evidence="1">The sequence shown here is derived from an EMBL/GenBank/DDBJ whole genome shotgun (WGS) entry which is preliminary data.</text>
</comment>
<keyword evidence="2" id="KW-1185">Reference proteome</keyword>
<organism evidence="1 2">
    <name type="scientific">Dreissena polymorpha</name>
    <name type="common">Zebra mussel</name>
    <name type="synonym">Mytilus polymorpha</name>
    <dbReference type="NCBI Taxonomy" id="45954"/>
    <lineage>
        <taxon>Eukaryota</taxon>
        <taxon>Metazoa</taxon>
        <taxon>Spiralia</taxon>
        <taxon>Lophotrochozoa</taxon>
        <taxon>Mollusca</taxon>
        <taxon>Bivalvia</taxon>
        <taxon>Autobranchia</taxon>
        <taxon>Heteroconchia</taxon>
        <taxon>Euheterodonta</taxon>
        <taxon>Imparidentia</taxon>
        <taxon>Neoheterodontei</taxon>
        <taxon>Myida</taxon>
        <taxon>Dreissenoidea</taxon>
        <taxon>Dreissenidae</taxon>
        <taxon>Dreissena</taxon>
    </lineage>
</organism>
<proteinExistence type="predicted"/>